<dbReference type="CDD" id="cd01026">
    <property type="entry name" value="TOPRIM_OLD"/>
    <property type="match status" value="1"/>
</dbReference>
<dbReference type="EMBL" id="LAZR01042269">
    <property type="protein sequence ID" value="KKL09934.1"/>
    <property type="molecule type" value="Genomic_DNA"/>
</dbReference>
<feature type="domain" description="OLD protein-like TOPRIM" evidence="1">
    <location>
        <begin position="4"/>
        <end position="44"/>
    </location>
</feature>
<protein>
    <recommendedName>
        <fullName evidence="1">OLD protein-like TOPRIM domain-containing protein</fullName>
    </recommendedName>
</protein>
<name>A0A0F9AK18_9ZZZZ</name>
<feature type="non-terminal residue" evidence="2">
    <location>
        <position position="1"/>
    </location>
</feature>
<sequence>AEAMNMHIDRSFVAVVPLGGRHVNHLWRLLSDLKIPYATLLDLDTGRAGGGWGRIKTVCSELIKNGADPKAIFGDELLPAGADASLDSFVGRKIDESLSEWVKNLRKFNVFFCAPLDIDWTMLSAFPEAYQHLETGNRGPVMTIDGKMAVLGDAGDPLPYGADDEDMFRWYRYLFLGRSKPNAHLRILSRLDNKAITANAPEELIALLEHVNANIFPKIAEVKTPSA</sequence>
<accession>A0A0F9AK18</accession>
<organism evidence="2">
    <name type="scientific">marine sediment metagenome</name>
    <dbReference type="NCBI Taxonomy" id="412755"/>
    <lineage>
        <taxon>unclassified sequences</taxon>
        <taxon>metagenomes</taxon>
        <taxon>ecological metagenomes</taxon>
    </lineage>
</organism>
<reference evidence="2" key="1">
    <citation type="journal article" date="2015" name="Nature">
        <title>Complex archaea that bridge the gap between prokaryotes and eukaryotes.</title>
        <authorList>
            <person name="Spang A."/>
            <person name="Saw J.H."/>
            <person name="Jorgensen S.L."/>
            <person name="Zaremba-Niedzwiedzka K."/>
            <person name="Martijn J."/>
            <person name="Lind A.E."/>
            <person name="van Eijk R."/>
            <person name="Schleper C."/>
            <person name="Guy L."/>
            <person name="Ettema T.J."/>
        </authorList>
    </citation>
    <scope>NUCLEOTIDE SEQUENCE</scope>
</reference>
<gene>
    <name evidence="2" type="ORF">LCGC14_2560910</name>
</gene>
<dbReference type="Pfam" id="PF20469">
    <property type="entry name" value="OLD-like_TOPRIM"/>
    <property type="match status" value="1"/>
</dbReference>
<evidence type="ECO:0000313" key="2">
    <source>
        <dbReference type="EMBL" id="KKL09934.1"/>
    </source>
</evidence>
<dbReference type="InterPro" id="IPR034139">
    <property type="entry name" value="TOPRIM_OLD"/>
</dbReference>
<comment type="caution">
    <text evidence="2">The sequence shown here is derived from an EMBL/GenBank/DDBJ whole genome shotgun (WGS) entry which is preliminary data.</text>
</comment>
<proteinExistence type="predicted"/>
<evidence type="ECO:0000259" key="1">
    <source>
        <dbReference type="Pfam" id="PF20469"/>
    </source>
</evidence>
<dbReference type="AlphaFoldDB" id="A0A0F9AK18"/>